<sequence>MVKIAVAGGSGQVGREVIDALVTTNKHEIMIMSSTAAGDSKSGVTWCYVNYDDKDELIEALQGTHTLLSFIQLLADPENMAQKNLIDAAIVAGVKRFAPSEWGSASTTGMPWWSGKDKIKEYLKKVNENGKVLDYTLFQPGLFLDYLATPYKTAKHLEPLNTMIDFQNRRAIVVDGHDSIMTYTTVKDLAAVVARTVDLNGEWPLIGGISGNRVSVSQVLKIGEKVRGRPFIVDRVKLEDLENGILKASWRLEAIHSSVSGDQVEEVLKTVLIGTILSSAKGAWDVSNEINQLVPDFEFTQIENFLTEVWAGRL</sequence>
<dbReference type="EMBL" id="KN832889">
    <property type="protein sequence ID" value="KIM94561.1"/>
    <property type="molecule type" value="Genomic_DNA"/>
</dbReference>
<keyword evidence="2" id="KW-0521">NADP</keyword>
<keyword evidence="3" id="KW-0560">Oxidoreductase</keyword>
<reference evidence="6" key="2">
    <citation type="submission" date="2015-01" db="EMBL/GenBank/DDBJ databases">
        <title>Evolutionary Origins and Diversification of the Mycorrhizal Mutualists.</title>
        <authorList>
            <consortium name="DOE Joint Genome Institute"/>
            <consortium name="Mycorrhizal Genomics Consortium"/>
            <person name="Kohler A."/>
            <person name="Kuo A."/>
            <person name="Nagy L.G."/>
            <person name="Floudas D."/>
            <person name="Copeland A."/>
            <person name="Barry K.W."/>
            <person name="Cichocki N."/>
            <person name="Veneault-Fourrey C."/>
            <person name="LaButti K."/>
            <person name="Lindquist E.A."/>
            <person name="Lipzen A."/>
            <person name="Lundell T."/>
            <person name="Morin E."/>
            <person name="Murat C."/>
            <person name="Riley R."/>
            <person name="Ohm R."/>
            <person name="Sun H."/>
            <person name="Tunlid A."/>
            <person name="Henrissat B."/>
            <person name="Grigoriev I.V."/>
            <person name="Hibbett D.S."/>
            <person name="Martin F."/>
        </authorList>
    </citation>
    <scope>NUCLEOTIDE SEQUENCE [LARGE SCALE GENOMIC DNA]</scope>
    <source>
        <strain evidence="6">Zn</strain>
    </source>
</reference>
<dbReference type="HOGENOM" id="CLU_044876_0_2_1"/>
<name>A0A0C3GW94_OIDMZ</name>
<dbReference type="Gene3D" id="3.90.25.10">
    <property type="entry name" value="UDP-galactose 4-epimerase, domain 1"/>
    <property type="match status" value="1"/>
</dbReference>
<evidence type="ECO:0000313" key="6">
    <source>
        <dbReference type="Proteomes" id="UP000054321"/>
    </source>
</evidence>
<evidence type="ECO:0000313" key="5">
    <source>
        <dbReference type="EMBL" id="KIM94561.1"/>
    </source>
</evidence>
<dbReference type="OrthoDB" id="10000533at2759"/>
<dbReference type="InParanoid" id="A0A0C3GW94"/>
<dbReference type="Gene3D" id="3.40.50.720">
    <property type="entry name" value="NAD(P)-binding Rossmann-like Domain"/>
    <property type="match status" value="1"/>
</dbReference>
<proteinExistence type="inferred from homology"/>
<accession>A0A0C3GW94</accession>
<protein>
    <recommendedName>
        <fullName evidence="4">NmrA-like domain-containing protein</fullName>
    </recommendedName>
</protein>
<feature type="domain" description="NmrA-like" evidence="4">
    <location>
        <begin position="3"/>
        <end position="305"/>
    </location>
</feature>
<evidence type="ECO:0000256" key="3">
    <source>
        <dbReference type="ARBA" id="ARBA00023002"/>
    </source>
</evidence>
<evidence type="ECO:0000259" key="4">
    <source>
        <dbReference type="Pfam" id="PF05368"/>
    </source>
</evidence>
<reference evidence="5 6" key="1">
    <citation type="submission" date="2014-04" db="EMBL/GenBank/DDBJ databases">
        <authorList>
            <consortium name="DOE Joint Genome Institute"/>
            <person name="Kuo A."/>
            <person name="Martino E."/>
            <person name="Perotto S."/>
            <person name="Kohler A."/>
            <person name="Nagy L.G."/>
            <person name="Floudas D."/>
            <person name="Copeland A."/>
            <person name="Barry K.W."/>
            <person name="Cichocki N."/>
            <person name="Veneault-Fourrey C."/>
            <person name="LaButti K."/>
            <person name="Lindquist E.A."/>
            <person name="Lipzen A."/>
            <person name="Lundell T."/>
            <person name="Morin E."/>
            <person name="Murat C."/>
            <person name="Sun H."/>
            <person name="Tunlid A."/>
            <person name="Henrissat B."/>
            <person name="Grigoriev I.V."/>
            <person name="Hibbett D.S."/>
            <person name="Martin F."/>
            <person name="Nordberg H.P."/>
            <person name="Cantor M.N."/>
            <person name="Hua S.X."/>
        </authorList>
    </citation>
    <scope>NUCLEOTIDE SEQUENCE [LARGE SCALE GENOMIC DNA]</scope>
    <source>
        <strain evidence="5 6">Zn</strain>
    </source>
</reference>
<dbReference type="AlphaFoldDB" id="A0A0C3GW94"/>
<dbReference type="Pfam" id="PF05368">
    <property type="entry name" value="NmrA"/>
    <property type="match status" value="1"/>
</dbReference>
<dbReference type="Proteomes" id="UP000054321">
    <property type="component" value="Unassembled WGS sequence"/>
</dbReference>
<dbReference type="PANTHER" id="PTHR47706">
    <property type="entry name" value="NMRA-LIKE FAMILY PROTEIN"/>
    <property type="match status" value="1"/>
</dbReference>
<keyword evidence="6" id="KW-1185">Reference proteome</keyword>
<dbReference type="InterPro" id="IPR036291">
    <property type="entry name" value="NAD(P)-bd_dom_sf"/>
</dbReference>
<gene>
    <name evidence="5" type="ORF">OIDMADRAFT_172337</name>
</gene>
<dbReference type="SUPFAM" id="SSF51735">
    <property type="entry name" value="NAD(P)-binding Rossmann-fold domains"/>
    <property type="match status" value="1"/>
</dbReference>
<comment type="similarity">
    <text evidence="1">Belongs to the NmrA-type oxidoreductase family. Isoflavone reductase subfamily.</text>
</comment>
<dbReference type="InterPro" id="IPR008030">
    <property type="entry name" value="NmrA-like"/>
</dbReference>
<dbReference type="PANTHER" id="PTHR47706:SF4">
    <property type="entry name" value="NMRA-LIKE DOMAIN-CONTAINING PROTEIN"/>
    <property type="match status" value="1"/>
</dbReference>
<dbReference type="InterPro" id="IPR051609">
    <property type="entry name" value="NmrA/Isoflavone_reductase-like"/>
</dbReference>
<dbReference type="GO" id="GO:0016491">
    <property type="term" value="F:oxidoreductase activity"/>
    <property type="evidence" value="ECO:0007669"/>
    <property type="project" value="UniProtKB-KW"/>
</dbReference>
<evidence type="ECO:0000256" key="2">
    <source>
        <dbReference type="ARBA" id="ARBA00022857"/>
    </source>
</evidence>
<evidence type="ECO:0000256" key="1">
    <source>
        <dbReference type="ARBA" id="ARBA00005725"/>
    </source>
</evidence>
<organism evidence="5 6">
    <name type="scientific">Oidiodendron maius (strain Zn)</name>
    <dbReference type="NCBI Taxonomy" id="913774"/>
    <lineage>
        <taxon>Eukaryota</taxon>
        <taxon>Fungi</taxon>
        <taxon>Dikarya</taxon>
        <taxon>Ascomycota</taxon>
        <taxon>Pezizomycotina</taxon>
        <taxon>Leotiomycetes</taxon>
        <taxon>Leotiomycetes incertae sedis</taxon>
        <taxon>Myxotrichaceae</taxon>
        <taxon>Oidiodendron</taxon>
    </lineage>
</organism>